<feature type="compositionally biased region" description="Basic and acidic residues" evidence="12">
    <location>
        <begin position="514"/>
        <end position="523"/>
    </location>
</feature>
<keyword evidence="6" id="KW-0378">Hydrolase</keyword>
<feature type="compositionally biased region" description="Low complexity" evidence="12">
    <location>
        <begin position="295"/>
        <end position="308"/>
    </location>
</feature>
<feature type="region of interest" description="Disordered" evidence="12">
    <location>
        <begin position="371"/>
        <end position="592"/>
    </location>
</feature>
<gene>
    <name evidence="13" type="ORF">H2LOC_000110</name>
</gene>
<feature type="region of interest" description="Disordered" evidence="12">
    <location>
        <begin position="627"/>
        <end position="663"/>
    </location>
</feature>
<dbReference type="Pfam" id="PF05951">
    <property type="entry name" value="Peptidase_M15_2"/>
    <property type="match status" value="1"/>
</dbReference>
<dbReference type="OrthoDB" id="9782994at2"/>
<dbReference type="SUPFAM" id="SSF55166">
    <property type="entry name" value="Hedgehog/DD-peptidase"/>
    <property type="match status" value="1"/>
</dbReference>
<dbReference type="GO" id="GO:0006508">
    <property type="term" value="P:proteolysis"/>
    <property type="evidence" value="ECO:0007669"/>
    <property type="project" value="UniProtKB-KW"/>
</dbReference>
<dbReference type="InterPro" id="IPR009045">
    <property type="entry name" value="Zn_M74/Hedgehog-like"/>
</dbReference>
<keyword evidence="3" id="KW-0645">Protease</keyword>
<feature type="compositionally biased region" description="Basic and acidic residues" evidence="12">
    <location>
        <begin position="382"/>
        <end position="391"/>
    </location>
</feature>
<evidence type="ECO:0000256" key="4">
    <source>
        <dbReference type="ARBA" id="ARBA00022723"/>
    </source>
</evidence>
<evidence type="ECO:0000256" key="10">
    <source>
        <dbReference type="ARBA" id="ARBA00093448"/>
    </source>
</evidence>
<dbReference type="EMBL" id="CP046052">
    <property type="protein sequence ID" value="QGM44234.1"/>
    <property type="molecule type" value="Genomic_DNA"/>
</dbReference>
<dbReference type="InterPro" id="IPR010275">
    <property type="entry name" value="MepK"/>
</dbReference>
<evidence type="ECO:0000256" key="9">
    <source>
        <dbReference type="ARBA" id="ARBA00023316"/>
    </source>
</evidence>
<accession>A0A6B8K7Q3</accession>
<dbReference type="GO" id="GO:0046872">
    <property type="term" value="F:metal ion binding"/>
    <property type="evidence" value="ECO:0007669"/>
    <property type="project" value="UniProtKB-KW"/>
</dbReference>
<proteinExistence type="inferred from homology"/>
<reference evidence="13 14" key="1">
    <citation type="submission" date="2019-11" db="EMBL/GenBank/DDBJ databases">
        <title>The genome sequence of Methylocystis heyeri.</title>
        <authorList>
            <person name="Oshkin I.Y."/>
            <person name="Miroshnikov K."/>
            <person name="Dedysh S.N."/>
        </authorList>
    </citation>
    <scope>NUCLEOTIDE SEQUENCE [LARGE SCALE GENOMIC DNA]</scope>
    <source>
        <strain evidence="13 14">H2</strain>
    </source>
</reference>
<evidence type="ECO:0000256" key="7">
    <source>
        <dbReference type="ARBA" id="ARBA00022833"/>
    </source>
</evidence>
<comment type="cofactor">
    <cofactor evidence="1">
        <name>Zn(2+)</name>
        <dbReference type="ChEBI" id="CHEBI:29105"/>
    </cofactor>
</comment>
<evidence type="ECO:0000256" key="1">
    <source>
        <dbReference type="ARBA" id="ARBA00001947"/>
    </source>
</evidence>
<keyword evidence="8" id="KW-0482">Metalloprotease</keyword>
<comment type="pathway">
    <text evidence="2">Cell wall biogenesis; cell wall polysaccharide biosynthesis.</text>
</comment>
<dbReference type="GO" id="GO:0071555">
    <property type="term" value="P:cell wall organization"/>
    <property type="evidence" value="ECO:0007669"/>
    <property type="project" value="UniProtKB-KW"/>
</dbReference>
<name>A0A6B8K7Q3_9HYPH</name>
<evidence type="ECO:0000313" key="14">
    <source>
        <dbReference type="Proteomes" id="UP000309061"/>
    </source>
</evidence>
<sequence>MREVNIAPTTRRRLSEQERLSPDAIVRKPKQSSVAASSLLAALTIVAGIATPSFTESAIANGDTRTLNLFYVHTQESISATYLVNGQYDRNVLQQLNWFLRDWRRDEPTNMDPRLFDVVWEAYRSAGAGGEVVKVVSAYRSPQTNAMLRARSRAVAKYSQHMLGKAMDTTLPGMPMSRIREVGMRMQRGGVGYYPTAGTPFVHLDVGNVRAWPRMTYEQLVELFPDGKTVHIPSNGQPLARYEEAKAEIEARNNGAVVMEPRRSPFGFLAFLFGGGEDEAEDVTTPAPAPRKQWAALAPRNSRSARAAAESDEEGGGEAPLETPRRGREVLAKAEANLPRGETVMTAAPDDGAAAAAKADAAAAKAAAAAAAKAEAAAAKAEAAEREKLERAPLPPQRPASLEKADPQEAMPSDKRLAAIEPEANSPNSAVSPGAASTAGAEPDAAASDIDAPLPPRRPHNLAAGSNAPLPPVRPTEFASAGKSDANASQEQPTPQPVALAPAPLPQPRPKNLRAGDKAREDGALSNLMDSTGSSAHAAKPRSPASDDDPLAFAPPTAAKGTSSGAKSPAGKTTIGKSTPGPRAEFVPARLEPSNFHAMTAASPTIGDSAAPASGSSMMGASVGGVRAAAHASRPGALKDIEPTARPAFSDDAGADGADAPAR</sequence>
<dbReference type="KEGG" id="mhey:H2LOC_000110"/>
<feature type="region of interest" description="Disordered" evidence="12">
    <location>
        <begin position="279"/>
        <end position="327"/>
    </location>
</feature>
<evidence type="ECO:0000256" key="8">
    <source>
        <dbReference type="ARBA" id="ARBA00023049"/>
    </source>
</evidence>
<keyword evidence="4" id="KW-0479">Metal-binding</keyword>
<evidence type="ECO:0000256" key="12">
    <source>
        <dbReference type="SAM" id="MobiDB-lite"/>
    </source>
</evidence>
<evidence type="ECO:0000256" key="3">
    <source>
        <dbReference type="ARBA" id="ARBA00022670"/>
    </source>
</evidence>
<comment type="similarity">
    <text evidence="10">Belongs to the peptidase M15 family.</text>
</comment>
<keyword evidence="9" id="KW-0961">Cell wall biogenesis/degradation</keyword>
<dbReference type="GO" id="GO:0008237">
    <property type="term" value="F:metallopeptidase activity"/>
    <property type="evidence" value="ECO:0007669"/>
    <property type="project" value="UniProtKB-KW"/>
</dbReference>
<evidence type="ECO:0000256" key="11">
    <source>
        <dbReference type="ARBA" id="ARBA00093666"/>
    </source>
</evidence>
<protein>
    <recommendedName>
        <fullName evidence="11">Murein endopeptidase K</fullName>
    </recommendedName>
</protein>
<organism evidence="13 14">
    <name type="scientific">Methylocystis heyeri</name>
    <dbReference type="NCBI Taxonomy" id="391905"/>
    <lineage>
        <taxon>Bacteria</taxon>
        <taxon>Pseudomonadati</taxon>
        <taxon>Pseudomonadota</taxon>
        <taxon>Alphaproteobacteria</taxon>
        <taxon>Hyphomicrobiales</taxon>
        <taxon>Methylocystaceae</taxon>
        <taxon>Methylocystis</taxon>
    </lineage>
</organism>
<keyword evidence="7" id="KW-0862">Zinc</keyword>
<evidence type="ECO:0000256" key="2">
    <source>
        <dbReference type="ARBA" id="ARBA00004776"/>
    </source>
</evidence>
<feature type="compositionally biased region" description="Low complexity" evidence="12">
    <location>
        <begin position="371"/>
        <end position="381"/>
    </location>
</feature>
<dbReference type="AlphaFoldDB" id="A0A6B8K7Q3"/>
<feature type="compositionally biased region" description="Low complexity" evidence="12">
    <location>
        <begin position="651"/>
        <end position="663"/>
    </location>
</feature>
<evidence type="ECO:0000313" key="13">
    <source>
        <dbReference type="EMBL" id="QGM44234.1"/>
    </source>
</evidence>
<keyword evidence="14" id="KW-1185">Reference proteome</keyword>
<evidence type="ECO:0000256" key="6">
    <source>
        <dbReference type="ARBA" id="ARBA00022801"/>
    </source>
</evidence>
<dbReference type="PANTHER" id="PTHR37425:SF1">
    <property type="entry name" value="OUTER MEMBRANE PROTEIN"/>
    <property type="match status" value="1"/>
</dbReference>
<evidence type="ECO:0000256" key="5">
    <source>
        <dbReference type="ARBA" id="ARBA00022729"/>
    </source>
</evidence>
<dbReference type="CDD" id="cd14844">
    <property type="entry name" value="Zn-DD-carboxypeptidase_like"/>
    <property type="match status" value="1"/>
</dbReference>
<dbReference type="Proteomes" id="UP000309061">
    <property type="component" value="Chromosome"/>
</dbReference>
<dbReference type="PANTHER" id="PTHR37425">
    <property type="match status" value="1"/>
</dbReference>
<keyword evidence="5" id="KW-0732">Signal</keyword>
<dbReference type="Gene3D" id="3.30.1380.10">
    <property type="match status" value="1"/>
</dbReference>
<feature type="compositionally biased region" description="Basic and acidic residues" evidence="12">
    <location>
        <begin position="401"/>
        <end position="418"/>
    </location>
</feature>